<dbReference type="Proteomes" id="UP000014760">
    <property type="component" value="Unassembled WGS sequence"/>
</dbReference>
<dbReference type="SUPFAM" id="SSF49854">
    <property type="entry name" value="Spermadhesin, CUB domain"/>
    <property type="match status" value="2"/>
</dbReference>
<gene>
    <name evidence="5" type="ORF">CAPTEDRAFT_55616</name>
</gene>
<dbReference type="EnsemblMetazoa" id="CapteT55616">
    <property type="protein sequence ID" value="CapteP55616"/>
    <property type="gene ID" value="CapteG55616"/>
</dbReference>
<feature type="domain" description="CUB" evidence="4">
    <location>
        <begin position="1"/>
        <end position="63"/>
    </location>
</feature>
<evidence type="ECO:0000313" key="5">
    <source>
        <dbReference type="EMBL" id="ELU12132.1"/>
    </source>
</evidence>
<dbReference type="InterPro" id="IPR000859">
    <property type="entry name" value="CUB_dom"/>
</dbReference>
<dbReference type="AlphaFoldDB" id="R7V0W0"/>
<feature type="non-terminal residue" evidence="5">
    <location>
        <position position="206"/>
    </location>
</feature>
<dbReference type="EMBL" id="KB296162">
    <property type="protein sequence ID" value="ELU12132.1"/>
    <property type="molecule type" value="Genomic_DNA"/>
</dbReference>
<dbReference type="InterPro" id="IPR035914">
    <property type="entry name" value="Sperma_CUB_dom_sf"/>
</dbReference>
<reference evidence="6" key="3">
    <citation type="submission" date="2015-06" db="UniProtKB">
        <authorList>
            <consortium name="EnsemblMetazoa"/>
        </authorList>
    </citation>
    <scope>IDENTIFICATION</scope>
</reference>
<dbReference type="OMA" id="EAGMRIN"/>
<dbReference type="FunFam" id="2.60.120.290:FF:000005">
    <property type="entry name" value="Procollagen C-endopeptidase enhancer 1"/>
    <property type="match status" value="1"/>
</dbReference>
<evidence type="ECO:0000256" key="2">
    <source>
        <dbReference type="ARBA" id="ARBA00023157"/>
    </source>
</evidence>
<dbReference type="OrthoDB" id="6285130at2759"/>
<evidence type="ECO:0000256" key="3">
    <source>
        <dbReference type="PROSITE-ProRule" id="PRU00059"/>
    </source>
</evidence>
<comment type="caution">
    <text evidence="3">Lacks conserved residue(s) required for the propagation of feature annotation.</text>
</comment>
<keyword evidence="1" id="KW-0677">Repeat</keyword>
<organism evidence="5">
    <name type="scientific">Capitella teleta</name>
    <name type="common">Polychaete worm</name>
    <dbReference type="NCBI Taxonomy" id="283909"/>
    <lineage>
        <taxon>Eukaryota</taxon>
        <taxon>Metazoa</taxon>
        <taxon>Spiralia</taxon>
        <taxon>Lophotrochozoa</taxon>
        <taxon>Annelida</taxon>
        <taxon>Polychaeta</taxon>
        <taxon>Sedentaria</taxon>
        <taxon>Scolecida</taxon>
        <taxon>Capitellidae</taxon>
        <taxon>Capitella</taxon>
    </lineage>
</organism>
<dbReference type="EMBL" id="AMQN01005508">
    <property type="status" value="NOT_ANNOTATED_CDS"/>
    <property type="molecule type" value="Genomic_DNA"/>
</dbReference>
<keyword evidence="2" id="KW-1015">Disulfide bond</keyword>
<dbReference type="CDD" id="cd00041">
    <property type="entry name" value="CUB"/>
    <property type="match status" value="2"/>
</dbReference>
<protein>
    <recommendedName>
        <fullName evidence="4">CUB domain-containing protein</fullName>
    </recommendedName>
</protein>
<keyword evidence="7" id="KW-1185">Reference proteome</keyword>
<dbReference type="PROSITE" id="PS01180">
    <property type="entry name" value="CUB"/>
    <property type="match status" value="2"/>
</dbReference>
<feature type="non-terminal residue" evidence="5">
    <location>
        <position position="1"/>
    </location>
</feature>
<sequence>HSTCQYDSFLIYAGADASAPEYGPYCGTDRPPDFDSTGNQLFLTFISDVSLNLGKFSFSWIFVQPEGGLHNTCIVCRVYGSNSHNKVPPGCDGRGAAILEQSEGSFASPMVHGTDTYPDNSECAWKIVVPEGKVVHLSFEDFVLEKTASSGQCYDHVSVYDGEDPTAERISYACGDNIPGEITSTRNTLYVMFRSDSSVRKQGFVA</sequence>
<dbReference type="HOGENOM" id="CLU_015228_5_2_1"/>
<evidence type="ECO:0000256" key="1">
    <source>
        <dbReference type="ARBA" id="ARBA00022737"/>
    </source>
</evidence>
<reference evidence="7" key="1">
    <citation type="submission" date="2012-12" db="EMBL/GenBank/DDBJ databases">
        <authorList>
            <person name="Hellsten U."/>
            <person name="Grimwood J."/>
            <person name="Chapman J.A."/>
            <person name="Shapiro H."/>
            <person name="Aerts A."/>
            <person name="Otillar R.P."/>
            <person name="Terry A.Y."/>
            <person name="Boore J.L."/>
            <person name="Simakov O."/>
            <person name="Marletaz F."/>
            <person name="Cho S.-J."/>
            <person name="Edsinger-Gonzales E."/>
            <person name="Havlak P."/>
            <person name="Kuo D.-H."/>
            <person name="Larsson T."/>
            <person name="Lv J."/>
            <person name="Arendt D."/>
            <person name="Savage R."/>
            <person name="Osoegawa K."/>
            <person name="de Jong P."/>
            <person name="Lindberg D.R."/>
            <person name="Seaver E.C."/>
            <person name="Weisblat D.A."/>
            <person name="Putnam N.H."/>
            <person name="Grigoriev I.V."/>
            <person name="Rokhsar D.S."/>
        </authorList>
    </citation>
    <scope>NUCLEOTIDE SEQUENCE</scope>
    <source>
        <strain evidence="7">I ESC-2004</strain>
    </source>
</reference>
<evidence type="ECO:0000313" key="7">
    <source>
        <dbReference type="Proteomes" id="UP000014760"/>
    </source>
</evidence>
<feature type="domain" description="CUB" evidence="4">
    <location>
        <begin position="91"/>
        <end position="206"/>
    </location>
</feature>
<dbReference type="SMART" id="SM00042">
    <property type="entry name" value="CUB"/>
    <property type="match status" value="1"/>
</dbReference>
<evidence type="ECO:0000259" key="4">
    <source>
        <dbReference type="PROSITE" id="PS01180"/>
    </source>
</evidence>
<evidence type="ECO:0000313" key="6">
    <source>
        <dbReference type="EnsemblMetazoa" id="CapteP55616"/>
    </source>
</evidence>
<accession>R7V0W0</accession>
<name>R7V0W0_CAPTE</name>
<dbReference type="PANTHER" id="PTHR24251">
    <property type="entry name" value="OVOCHYMASE-RELATED"/>
    <property type="match status" value="1"/>
</dbReference>
<dbReference type="Gene3D" id="2.60.120.290">
    <property type="entry name" value="Spermadhesin, CUB domain"/>
    <property type="match status" value="2"/>
</dbReference>
<dbReference type="Pfam" id="PF00431">
    <property type="entry name" value="CUB"/>
    <property type="match status" value="2"/>
</dbReference>
<proteinExistence type="predicted"/>
<reference evidence="5 7" key="2">
    <citation type="journal article" date="2013" name="Nature">
        <title>Insights into bilaterian evolution from three spiralian genomes.</title>
        <authorList>
            <person name="Simakov O."/>
            <person name="Marletaz F."/>
            <person name="Cho S.J."/>
            <person name="Edsinger-Gonzales E."/>
            <person name="Havlak P."/>
            <person name="Hellsten U."/>
            <person name="Kuo D.H."/>
            <person name="Larsson T."/>
            <person name="Lv J."/>
            <person name="Arendt D."/>
            <person name="Savage R."/>
            <person name="Osoegawa K."/>
            <person name="de Jong P."/>
            <person name="Grimwood J."/>
            <person name="Chapman J.A."/>
            <person name="Shapiro H."/>
            <person name="Aerts A."/>
            <person name="Otillar R.P."/>
            <person name="Terry A.Y."/>
            <person name="Boore J.L."/>
            <person name="Grigoriev I.V."/>
            <person name="Lindberg D.R."/>
            <person name="Seaver E.C."/>
            <person name="Weisblat D.A."/>
            <person name="Putnam N.H."/>
            <person name="Rokhsar D.S."/>
        </authorList>
    </citation>
    <scope>NUCLEOTIDE SEQUENCE</scope>
    <source>
        <strain evidence="5 7">I ESC-2004</strain>
    </source>
</reference>
<dbReference type="STRING" id="283909.R7V0W0"/>